<feature type="transmembrane region" description="Helical" evidence="1">
    <location>
        <begin position="623"/>
        <end position="647"/>
    </location>
</feature>
<feature type="domain" description="EGF-like" evidence="3">
    <location>
        <begin position="412"/>
        <end position="451"/>
    </location>
</feature>
<evidence type="ECO:0000313" key="5">
    <source>
        <dbReference type="Proteomes" id="UP000008974"/>
    </source>
</evidence>
<feature type="domain" description="EGF-like" evidence="3">
    <location>
        <begin position="526"/>
        <end position="557"/>
    </location>
</feature>
<feature type="signal peptide" evidence="2">
    <location>
        <begin position="1"/>
        <end position="21"/>
    </location>
</feature>
<dbReference type="PANTHER" id="PTHR23275:SF100">
    <property type="entry name" value="EGF-LIKE DOMAIN-CONTAINING PROTEIN"/>
    <property type="match status" value="1"/>
</dbReference>
<proteinExistence type="predicted"/>
<dbReference type="PANTHER" id="PTHR23275">
    <property type="entry name" value="CABRIOLET.-RELATED"/>
    <property type="match status" value="1"/>
</dbReference>
<dbReference type="Gene3D" id="2.10.220.10">
    <property type="entry name" value="Hormone Receptor, Insulin-like Growth Factor Receptor 1, Chain A, domain 2"/>
    <property type="match status" value="1"/>
</dbReference>
<dbReference type="OrthoDB" id="300641at2759"/>
<evidence type="ECO:0000313" key="4">
    <source>
        <dbReference type="EMBL" id="EFO65167.1"/>
    </source>
</evidence>
<keyword evidence="1" id="KW-1133">Transmembrane helix</keyword>
<keyword evidence="1" id="KW-0472">Membrane</keyword>
<protein>
    <submittedName>
        <fullName evidence="4">VSP</fullName>
    </submittedName>
</protein>
<name>E1EXE5_GIAIA</name>
<organism evidence="4 5">
    <name type="scientific">Giardia intestinalis (strain P15)</name>
    <name type="common">Giardia lamblia</name>
    <dbReference type="NCBI Taxonomy" id="658858"/>
    <lineage>
        <taxon>Eukaryota</taxon>
        <taxon>Metamonada</taxon>
        <taxon>Diplomonadida</taxon>
        <taxon>Hexamitidae</taxon>
        <taxon>Giardiinae</taxon>
        <taxon>Giardia</taxon>
    </lineage>
</organism>
<keyword evidence="2" id="KW-0732">Signal</keyword>
<dbReference type="InterPro" id="IPR000742">
    <property type="entry name" value="EGF"/>
</dbReference>
<dbReference type="Pfam" id="PF03302">
    <property type="entry name" value="VSP"/>
    <property type="match status" value="2"/>
</dbReference>
<dbReference type="CDD" id="cd00064">
    <property type="entry name" value="FU"/>
    <property type="match status" value="1"/>
</dbReference>
<dbReference type="InterPro" id="IPR052798">
    <property type="entry name" value="Giardia_VSA"/>
</dbReference>
<comment type="caution">
    <text evidence="4">The sequence shown here is derived from an EMBL/GenBank/DDBJ whole genome shotgun (WGS) entry which is preliminary data.</text>
</comment>
<dbReference type="SMART" id="SM00181">
    <property type="entry name" value="EGF"/>
    <property type="match status" value="2"/>
</dbReference>
<dbReference type="InterPro" id="IPR005127">
    <property type="entry name" value="Giardia_VSP"/>
</dbReference>
<dbReference type="AlphaFoldDB" id="E1EXE5"/>
<dbReference type="OMA" id="KCDVWIN"/>
<dbReference type="STRING" id="658858.E1EXE5"/>
<reference evidence="4 5" key="1">
    <citation type="journal article" date="2010" name="BMC Genomics">
        <title>Genome analysis and comparative genomics of a Giardia intestinalis assemblage E isolate.</title>
        <authorList>
            <person name="Jerlstrom-Hultqvist J."/>
            <person name="Franzen O."/>
            <person name="Ankarklev J."/>
            <person name="Xu F."/>
            <person name="Nohynkova E."/>
            <person name="Andersson J.O."/>
            <person name="Svard S.G."/>
            <person name="Andersson B."/>
        </authorList>
    </citation>
    <scope>NUCLEOTIDE SEQUENCE [LARGE SCALE GENOMIC DNA]</scope>
    <source>
        <strain evidence="4 5">P15</strain>
    </source>
</reference>
<keyword evidence="1" id="KW-0812">Transmembrane</keyword>
<evidence type="ECO:0000259" key="3">
    <source>
        <dbReference type="SMART" id="SM00181"/>
    </source>
</evidence>
<dbReference type="VEuPathDB" id="GiardiaDB:GLP15_2549"/>
<dbReference type="InterPro" id="IPR006212">
    <property type="entry name" value="Furin_repeat"/>
</dbReference>
<evidence type="ECO:0000256" key="2">
    <source>
        <dbReference type="SAM" id="SignalP"/>
    </source>
</evidence>
<sequence>MFNRVIVVSFILQFVWTASEAETCTEAGEGTTAKCLTGKCDVWINSKKYCSQCAKTDEYLINGECNANVGASGCQIKARAADGTCTQCGDGYFLYKNGCYAIGGTPGNEICADTLPSDPSGTAGKCQNCAPGYFNNPAADAAGTPPCIACNDTSGFTDASDGNKVYKGIKDCAVCSPPNVLAAAREDKVAVCESCIEGNYVENNGATCTACTDANCAKCRTAGQKQCIECKATGNEIYLKKEDGTEMGVCVTDVACKTQDTHFPTTDANQKKICTPCNDKAIGGVDGCQTCTLKDNPESSILITCSTCTVDTNKPNIDGTKCVPCDIQDCIKCNEENMCEECTGGKSIGSLRNECMEGCPAGTRDVDGMCTSCHTSCAECDGDSETSCTACYPGAVLDRMVTNGHTGACIPECTGKYAENCEANQCTAVVGGSKYCSRCKSGYVPVDGLCVLVETATRASPTGCTPSENNDGTCKACTATYFLQSGGCYQSAAYPGSKLCGNAQDGKCTNCANEQKPEDSTGSCPACASGCKTCDAASKETCKTCLPGYYLAGAKCVKCDTDDPNGGSHIVGVPNCISCAAPASPSPGASTPVTCYVKTDGTSGGGGSSGGGSTNKSGLSTGAIAGISVAVVVVVGGLVGFLCWWFLCRGKA</sequence>
<accession>E1EXE5</accession>
<dbReference type="InterPro" id="IPR009030">
    <property type="entry name" value="Growth_fac_rcpt_cys_sf"/>
</dbReference>
<gene>
    <name evidence="4" type="ORF">GLP15_2549</name>
</gene>
<dbReference type="EMBL" id="ACVC01000045">
    <property type="protein sequence ID" value="EFO65167.1"/>
    <property type="molecule type" value="Genomic_DNA"/>
</dbReference>
<dbReference type="Proteomes" id="UP000008974">
    <property type="component" value="Unassembled WGS sequence"/>
</dbReference>
<dbReference type="SUPFAM" id="SSF57184">
    <property type="entry name" value="Growth factor receptor domain"/>
    <property type="match status" value="3"/>
</dbReference>
<evidence type="ECO:0000256" key="1">
    <source>
        <dbReference type="SAM" id="Phobius"/>
    </source>
</evidence>
<feature type="chain" id="PRO_5003144876" evidence="2">
    <location>
        <begin position="22"/>
        <end position="652"/>
    </location>
</feature>
<dbReference type="SMART" id="SM00261">
    <property type="entry name" value="FU"/>
    <property type="match status" value="4"/>
</dbReference>